<evidence type="ECO:0000313" key="1">
    <source>
        <dbReference type="EMBL" id="MDO7844594.1"/>
    </source>
</evidence>
<accession>A0ABT9A5H1</accession>
<organism evidence="1 2">
    <name type="scientific">Sphingomonas immobilis</name>
    <dbReference type="NCBI Taxonomy" id="3063997"/>
    <lineage>
        <taxon>Bacteria</taxon>
        <taxon>Pseudomonadati</taxon>
        <taxon>Pseudomonadota</taxon>
        <taxon>Alphaproteobacteria</taxon>
        <taxon>Sphingomonadales</taxon>
        <taxon>Sphingomonadaceae</taxon>
        <taxon>Sphingomonas</taxon>
    </lineage>
</organism>
<sequence>MTRPRRIVLPLSVILLSLAALGCGIVARNEIALAALMRASVPDKNGVPNPDALGATLAGADACSSPCSARYELAIARGYAALADGDTQMRMAKAGLIHARRAIAARPAWGEAEVLRAYLADTAGDAGEARRALADSYVQPYLRRSALWRIGYAARDWAALDPAVREAVLREAVWYGTIEHADRRAVEKILGDSAAAARFQRLMPADPEP</sequence>
<protein>
    <recommendedName>
        <fullName evidence="3">Sel1 repeat family protein</fullName>
    </recommendedName>
</protein>
<proteinExistence type="predicted"/>
<dbReference type="PROSITE" id="PS51257">
    <property type="entry name" value="PROKAR_LIPOPROTEIN"/>
    <property type="match status" value="1"/>
</dbReference>
<gene>
    <name evidence="1" type="ORF">Q5H94_19845</name>
</gene>
<name>A0ABT9A5H1_9SPHN</name>
<comment type="caution">
    <text evidence="1">The sequence shown here is derived from an EMBL/GenBank/DDBJ whole genome shotgun (WGS) entry which is preliminary data.</text>
</comment>
<dbReference type="EMBL" id="JAUQSZ010000018">
    <property type="protein sequence ID" value="MDO7844594.1"/>
    <property type="molecule type" value="Genomic_DNA"/>
</dbReference>
<dbReference type="RefSeq" id="WP_304562992.1">
    <property type="nucleotide sequence ID" value="NZ_JAUQSZ010000018.1"/>
</dbReference>
<dbReference type="Proteomes" id="UP001176468">
    <property type="component" value="Unassembled WGS sequence"/>
</dbReference>
<evidence type="ECO:0008006" key="3">
    <source>
        <dbReference type="Google" id="ProtNLM"/>
    </source>
</evidence>
<keyword evidence="2" id="KW-1185">Reference proteome</keyword>
<evidence type="ECO:0000313" key="2">
    <source>
        <dbReference type="Proteomes" id="UP001176468"/>
    </source>
</evidence>
<reference evidence="1" key="1">
    <citation type="submission" date="2023-07" db="EMBL/GenBank/DDBJ databases">
        <authorList>
            <person name="Kim M.K."/>
        </authorList>
    </citation>
    <scope>NUCLEOTIDE SEQUENCE</scope>
    <source>
        <strain evidence="1">CA1-15</strain>
    </source>
</reference>